<dbReference type="NCBIfam" id="TIGR00449">
    <property type="entry name" value="tgt_general"/>
    <property type="match status" value="1"/>
</dbReference>
<dbReference type="SUPFAM" id="SSF51713">
    <property type="entry name" value="tRNA-guanine transglycosylase"/>
    <property type="match status" value="1"/>
</dbReference>
<protein>
    <recommendedName>
        <fullName evidence="1">tRNA-guanine(15) transglycosylase-like domain-containing protein</fullName>
    </recommendedName>
</protein>
<comment type="caution">
    <text evidence="2">The sequence shown here is derived from an EMBL/GenBank/DDBJ whole genome shotgun (WGS) entry which is preliminary data.</text>
</comment>
<accession>A0ABR1E150</accession>
<feature type="domain" description="tRNA-guanine(15) transglycosylase-like" evidence="1">
    <location>
        <begin position="13"/>
        <end position="372"/>
    </location>
</feature>
<proteinExistence type="predicted"/>
<name>A0ABR1E150_NECAM</name>
<evidence type="ECO:0000313" key="2">
    <source>
        <dbReference type="EMBL" id="KAK6756389.1"/>
    </source>
</evidence>
<evidence type="ECO:0000259" key="1">
    <source>
        <dbReference type="Pfam" id="PF01702"/>
    </source>
</evidence>
<dbReference type="Proteomes" id="UP001303046">
    <property type="component" value="Unassembled WGS sequence"/>
</dbReference>
<organism evidence="2 3">
    <name type="scientific">Necator americanus</name>
    <name type="common">Human hookworm</name>
    <dbReference type="NCBI Taxonomy" id="51031"/>
    <lineage>
        <taxon>Eukaryota</taxon>
        <taxon>Metazoa</taxon>
        <taxon>Ecdysozoa</taxon>
        <taxon>Nematoda</taxon>
        <taxon>Chromadorea</taxon>
        <taxon>Rhabditida</taxon>
        <taxon>Rhabditina</taxon>
        <taxon>Rhabditomorpha</taxon>
        <taxon>Strongyloidea</taxon>
        <taxon>Ancylostomatidae</taxon>
        <taxon>Bunostominae</taxon>
        <taxon>Necator</taxon>
    </lineage>
</organism>
<gene>
    <name evidence="2" type="primary">Necator_chrV.g19460</name>
    <name evidence="2" type="ORF">RB195_014668</name>
</gene>
<dbReference type="InterPro" id="IPR036511">
    <property type="entry name" value="TGT-like_sf"/>
</dbReference>
<dbReference type="Pfam" id="PF01702">
    <property type="entry name" value="TGT"/>
    <property type="match status" value="1"/>
</dbReference>
<dbReference type="InterPro" id="IPR050852">
    <property type="entry name" value="Queuine_tRNA-ribosyltrfase"/>
</dbReference>
<dbReference type="PANTHER" id="PTHR46064:SF1">
    <property type="entry name" value="QUEUINE TRNA-RIBOSYLTRANSFERASE ACCESSORY SUBUNIT 2"/>
    <property type="match status" value="1"/>
</dbReference>
<sequence length="374" mass="42278">MVEFVVNKKTILGRAGTIESWGRHFVKHATPSCMIYLRGGHIPHLTWEVAQNWLKLDQVPIYQLTLPSLIETSNVIGKFGKGAPTFCGMPKNSPVHLHITDPLGEMRSGFNDTKSIALFTKGGKKLLDAHWHREIIRSFLCDSYDTMLDYDAPKGSLNKRLAKGIERSKSFCDYLFGEDEDSAEGAVLISLGGGHSNYYRRKFAVDVGLSKKCDGYSVDLRGFVHGNEVDLGEIRELVEETFAPLPPGKLRFVAGPFDPAMVLHLSKLGFDLFDSSYAVKMAEEAKAIRLADDFPYSSRFELLDFNVDKYADDYDKLFQSCECYTCKNYTRMYLRHLTNTKELLGPILLVIHNMMEYHRMFSLIRTAIDDGDAV</sequence>
<dbReference type="EMBL" id="JAVFWL010000005">
    <property type="protein sequence ID" value="KAK6756389.1"/>
    <property type="molecule type" value="Genomic_DNA"/>
</dbReference>
<dbReference type="InterPro" id="IPR002616">
    <property type="entry name" value="tRNA_ribo_trans-like"/>
</dbReference>
<dbReference type="Gene3D" id="3.20.20.105">
    <property type="entry name" value="Queuine tRNA-ribosyltransferase-like"/>
    <property type="match status" value="1"/>
</dbReference>
<evidence type="ECO:0000313" key="3">
    <source>
        <dbReference type="Proteomes" id="UP001303046"/>
    </source>
</evidence>
<keyword evidence="3" id="KW-1185">Reference proteome</keyword>
<dbReference type="PANTHER" id="PTHR46064">
    <property type="entry name" value="QUEUINE TRNA-RIBOSYLTRANSFERASE ACCESSORY SUBUNIT 2"/>
    <property type="match status" value="1"/>
</dbReference>
<reference evidence="2 3" key="1">
    <citation type="submission" date="2023-08" db="EMBL/GenBank/DDBJ databases">
        <title>A Necator americanus chromosomal reference genome.</title>
        <authorList>
            <person name="Ilik V."/>
            <person name="Petrzelkova K.J."/>
            <person name="Pardy F."/>
            <person name="Fuh T."/>
            <person name="Niatou-Singa F.S."/>
            <person name="Gouil Q."/>
            <person name="Baker L."/>
            <person name="Ritchie M.E."/>
            <person name="Jex A.R."/>
            <person name="Gazzola D."/>
            <person name="Li H."/>
            <person name="Toshio Fujiwara R."/>
            <person name="Zhan B."/>
            <person name="Aroian R.V."/>
            <person name="Pafco B."/>
            <person name="Schwarz E.M."/>
        </authorList>
    </citation>
    <scope>NUCLEOTIDE SEQUENCE [LARGE SCALE GENOMIC DNA]</scope>
    <source>
        <strain evidence="2 3">Aroian</strain>
        <tissue evidence="2">Whole animal</tissue>
    </source>
</reference>